<sequence>MPLINYMPSLSVRRSHCPEGVPVRASKPSRTGWWAMESLGERVVVGKFQQAPRVRCVVLDSAGHDLELWRVKLHTLF</sequence>
<protein>
    <submittedName>
        <fullName evidence="1">Uncharacterized protein</fullName>
    </submittedName>
</protein>
<keyword evidence="2" id="KW-1185">Reference proteome</keyword>
<evidence type="ECO:0000313" key="2">
    <source>
        <dbReference type="Proteomes" id="UP001519460"/>
    </source>
</evidence>
<dbReference type="Proteomes" id="UP001519460">
    <property type="component" value="Unassembled WGS sequence"/>
</dbReference>
<name>A0ABD0LD39_9CAEN</name>
<accession>A0ABD0LD39</accession>
<evidence type="ECO:0000313" key="1">
    <source>
        <dbReference type="EMBL" id="KAK7497411.1"/>
    </source>
</evidence>
<organism evidence="1 2">
    <name type="scientific">Batillaria attramentaria</name>
    <dbReference type="NCBI Taxonomy" id="370345"/>
    <lineage>
        <taxon>Eukaryota</taxon>
        <taxon>Metazoa</taxon>
        <taxon>Spiralia</taxon>
        <taxon>Lophotrochozoa</taxon>
        <taxon>Mollusca</taxon>
        <taxon>Gastropoda</taxon>
        <taxon>Caenogastropoda</taxon>
        <taxon>Sorbeoconcha</taxon>
        <taxon>Cerithioidea</taxon>
        <taxon>Batillariidae</taxon>
        <taxon>Batillaria</taxon>
    </lineage>
</organism>
<comment type="caution">
    <text evidence="1">The sequence shown here is derived from an EMBL/GenBank/DDBJ whole genome shotgun (WGS) entry which is preliminary data.</text>
</comment>
<dbReference type="EMBL" id="JACVVK020000059">
    <property type="protein sequence ID" value="KAK7497411.1"/>
    <property type="molecule type" value="Genomic_DNA"/>
</dbReference>
<feature type="non-terminal residue" evidence="1">
    <location>
        <position position="77"/>
    </location>
</feature>
<proteinExistence type="predicted"/>
<gene>
    <name evidence="1" type="ORF">BaRGS_00011455</name>
</gene>
<dbReference type="AlphaFoldDB" id="A0ABD0LD39"/>
<reference evidence="1 2" key="1">
    <citation type="journal article" date="2023" name="Sci. Data">
        <title>Genome assembly of the Korean intertidal mud-creeper Batillaria attramentaria.</title>
        <authorList>
            <person name="Patra A.K."/>
            <person name="Ho P.T."/>
            <person name="Jun S."/>
            <person name="Lee S.J."/>
            <person name="Kim Y."/>
            <person name="Won Y.J."/>
        </authorList>
    </citation>
    <scope>NUCLEOTIDE SEQUENCE [LARGE SCALE GENOMIC DNA]</scope>
    <source>
        <strain evidence="1">Wonlab-2016</strain>
    </source>
</reference>